<dbReference type="Gene3D" id="3.30.1440.10">
    <property type="match status" value="1"/>
</dbReference>
<dbReference type="FunFam" id="3.30.1440.10:FF:000001">
    <property type="entry name" value="50S ribosomal protein L5"/>
    <property type="match status" value="1"/>
</dbReference>
<organism evidence="10 11">
    <name type="scientific">Turicibacter sanguinis</name>
    <dbReference type="NCBI Taxonomy" id="154288"/>
    <lineage>
        <taxon>Bacteria</taxon>
        <taxon>Bacillati</taxon>
        <taxon>Bacillota</taxon>
        <taxon>Erysipelotrichia</taxon>
        <taxon>Erysipelotrichales</taxon>
        <taxon>Turicibacteraceae</taxon>
        <taxon>Turicibacter</taxon>
    </lineage>
</organism>
<dbReference type="GO" id="GO:0003735">
    <property type="term" value="F:structural constituent of ribosome"/>
    <property type="evidence" value="ECO:0007669"/>
    <property type="project" value="InterPro"/>
</dbReference>
<dbReference type="GO" id="GO:1990904">
    <property type="term" value="C:ribonucleoprotein complex"/>
    <property type="evidence" value="ECO:0007669"/>
    <property type="project" value="UniProtKB-KW"/>
</dbReference>
<evidence type="ECO:0000256" key="2">
    <source>
        <dbReference type="ARBA" id="ARBA00022980"/>
    </source>
</evidence>
<reference evidence="10 11" key="1">
    <citation type="journal article" date="2019" name="Nat. Med.">
        <title>A library of human gut bacterial isolates paired with longitudinal multiomics data enables mechanistic microbiome research.</title>
        <authorList>
            <person name="Poyet M."/>
            <person name="Groussin M."/>
            <person name="Gibbons S.M."/>
            <person name="Avila-Pacheco J."/>
            <person name="Jiang X."/>
            <person name="Kearney S.M."/>
            <person name="Perrotta A.R."/>
            <person name="Berdy B."/>
            <person name="Zhao S."/>
            <person name="Lieberman T.D."/>
            <person name="Swanson P.K."/>
            <person name="Smith M."/>
            <person name="Roesemann S."/>
            <person name="Alexander J.E."/>
            <person name="Rich S.A."/>
            <person name="Livny J."/>
            <person name="Vlamakis H."/>
            <person name="Clish C."/>
            <person name="Bullock K."/>
            <person name="Deik A."/>
            <person name="Scott J."/>
            <person name="Pierce K.A."/>
            <person name="Xavier R.J."/>
            <person name="Alm E.J."/>
        </authorList>
    </citation>
    <scope>NUCLEOTIDE SEQUENCE [LARGE SCALE GENOMIC DNA]</scope>
    <source>
        <strain evidence="10 11">BIOML-A198</strain>
    </source>
</reference>
<dbReference type="Pfam" id="PF00673">
    <property type="entry name" value="Ribosomal_L5_C"/>
    <property type="match status" value="1"/>
</dbReference>
<evidence type="ECO:0000256" key="3">
    <source>
        <dbReference type="ARBA" id="ARBA00023274"/>
    </source>
</evidence>
<keyword evidence="6" id="KW-0820">tRNA-binding</keyword>
<comment type="function">
    <text evidence="6">This is 1 of the proteins that bind and probably mediate the attachment of the 5S RNA into the large ribosomal subunit, where it forms part of the central protuberance. In the 70S ribosome it contacts protein S13 of the 30S subunit (bridge B1b), connecting the 2 subunits; this bridge is implicated in subunit movement. Contacts the P site tRNA; the 5S rRNA and some of its associated proteins might help stabilize positioning of ribosome-bound tRNAs.</text>
</comment>
<accession>A0A9X4XB58</accession>
<dbReference type="EMBL" id="WMQE01000003">
    <property type="protein sequence ID" value="MTK20181.1"/>
    <property type="molecule type" value="Genomic_DNA"/>
</dbReference>
<dbReference type="PANTHER" id="PTHR11994">
    <property type="entry name" value="60S RIBOSOMAL PROTEIN L11-RELATED"/>
    <property type="match status" value="1"/>
</dbReference>
<comment type="function">
    <text evidence="5">This is one of the proteins that bind and probably mediate the attachment of the 5S RNA into the large ribosomal subunit, where it forms part of the central protuberance. In the 70S ribosome it contacts protein S13 of the 30S subunit (bridge B1b), connecting the 2 subunits; this bridge is implicated in subunit movement. Contacts the P site tRNA; the 5S rRNA and some of its associated proteins might help stabilize positioning of ribosome-bound tRNAs.</text>
</comment>
<evidence type="ECO:0000313" key="11">
    <source>
        <dbReference type="Proteomes" id="UP000487649"/>
    </source>
</evidence>
<dbReference type="InterPro" id="IPR002132">
    <property type="entry name" value="Ribosomal_uL5"/>
</dbReference>
<dbReference type="GO" id="GO:0019843">
    <property type="term" value="F:rRNA binding"/>
    <property type="evidence" value="ECO:0007669"/>
    <property type="project" value="UniProtKB-UniRule"/>
</dbReference>
<evidence type="ECO:0000259" key="9">
    <source>
        <dbReference type="Pfam" id="PF00673"/>
    </source>
</evidence>
<comment type="subunit">
    <text evidence="6">Part of the 50S ribosomal subunit; part of the 5S rRNA/L5/L18/L25 subcomplex. Contacts the 5S rRNA and the P site tRNA. Forms a bridge to the 30S subunit in the 70S ribosome.</text>
</comment>
<evidence type="ECO:0000259" key="8">
    <source>
        <dbReference type="Pfam" id="PF00281"/>
    </source>
</evidence>
<comment type="caution">
    <text evidence="10">The sequence shown here is derived from an EMBL/GenBank/DDBJ whole genome shotgun (WGS) entry which is preliminary data.</text>
</comment>
<dbReference type="PIRSF" id="PIRSF002161">
    <property type="entry name" value="Ribosomal_L5"/>
    <property type="match status" value="1"/>
</dbReference>
<dbReference type="RefSeq" id="WP_006784442.1">
    <property type="nucleotide sequence ID" value="NZ_CABJBH010000002.1"/>
</dbReference>
<proteinExistence type="inferred from homology"/>
<evidence type="ECO:0000256" key="7">
    <source>
        <dbReference type="RuleBase" id="RU003930"/>
    </source>
</evidence>
<evidence type="ECO:0000256" key="1">
    <source>
        <dbReference type="ARBA" id="ARBA00008553"/>
    </source>
</evidence>
<dbReference type="OrthoDB" id="9806626at2"/>
<feature type="domain" description="Large ribosomal subunit protein uL5 C-terminal" evidence="9">
    <location>
        <begin position="84"/>
        <end position="177"/>
    </location>
</feature>
<evidence type="ECO:0000313" key="10">
    <source>
        <dbReference type="EMBL" id="MTK20181.1"/>
    </source>
</evidence>
<keyword evidence="6" id="KW-0694">RNA-binding</keyword>
<keyword evidence="2 6" id="KW-0689">Ribosomal protein</keyword>
<dbReference type="GO" id="GO:0000049">
    <property type="term" value="F:tRNA binding"/>
    <property type="evidence" value="ECO:0007669"/>
    <property type="project" value="UniProtKB-UniRule"/>
</dbReference>
<dbReference type="Pfam" id="PF00281">
    <property type="entry name" value="Ribosomal_L5"/>
    <property type="match status" value="1"/>
</dbReference>
<name>A0A9X4XB58_9FIRM</name>
<dbReference type="AlphaFoldDB" id="A0A9X4XB58"/>
<feature type="domain" description="Large ribosomal subunit protein uL5 N-terminal" evidence="8">
    <location>
        <begin position="24"/>
        <end position="80"/>
    </location>
</feature>
<dbReference type="GO" id="GO:0006412">
    <property type="term" value="P:translation"/>
    <property type="evidence" value="ECO:0007669"/>
    <property type="project" value="UniProtKB-UniRule"/>
</dbReference>
<dbReference type="InterPro" id="IPR020929">
    <property type="entry name" value="Ribosomal_uL5_CS"/>
</dbReference>
<gene>
    <name evidence="6 10" type="primary">rplE</name>
    <name evidence="10" type="ORF">GMA92_01855</name>
</gene>
<dbReference type="GeneID" id="60058356"/>
<dbReference type="InterPro" id="IPR020930">
    <property type="entry name" value="Ribosomal_uL5_bac-type"/>
</dbReference>
<dbReference type="SUPFAM" id="SSF55282">
    <property type="entry name" value="RL5-like"/>
    <property type="match status" value="1"/>
</dbReference>
<protein>
    <recommendedName>
        <fullName evidence="4 6">Large ribosomal subunit protein uL5</fullName>
    </recommendedName>
</protein>
<dbReference type="NCBIfam" id="NF000585">
    <property type="entry name" value="PRK00010.1"/>
    <property type="match status" value="1"/>
</dbReference>
<dbReference type="HAMAP" id="MF_01333_B">
    <property type="entry name" value="Ribosomal_uL5_B"/>
    <property type="match status" value="1"/>
</dbReference>
<dbReference type="GO" id="GO:0005840">
    <property type="term" value="C:ribosome"/>
    <property type="evidence" value="ECO:0007669"/>
    <property type="project" value="UniProtKB-KW"/>
</dbReference>
<dbReference type="InterPro" id="IPR022803">
    <property type="entry name" value="Ribosomal_uL5_dom_sf"/>
</dbReference>
<evidence type="ECO:0000256" key="6">
    <source>
        <dbReference type="HAMAP-Rule" id="MF_01333"/>
    </source>
</evidence>
<keyword evidence="3 6" id="KW-0687">Ribonucleoprotein</keyword>
<evidence type="ECO:0000256" key="5">
    <source>
        <dbReference type="ARBA" id="ARBA00058604"/>
    </source>
</evidence>
<evidence type="ECO:0000256" key="4">
    <source>
        <dbReference type="ARBA" id="ARBA00035245"/>
    </source>
</evidence>
<comment type="similarity">
    <text evidence="1 6 7">Belongs to the universal ribosomal protein uL5 family.</text>
</comment>
<dbReference type="InterPro" id="IPR031310">
    <property type="entry name" value="Ribosomal_uL5_N"/>
</dbReference>
<keyword evidence="6" id="KW-0699">rRNA-binding</keyword>
<dbReference type="PROSITE" id="PS00358">
    <property type="entry name" value="RIBOSOMAL_L5"/>
    <property type="match status" value="1"/>
</dbReference>
<dbReference type="InterPro" id="IPR031309">
    <property type="entry name" value="Ribosomal_uL5_C"/>
</dbReference>
<sequence>MNRLRQKYENEIKNSMVEKFGYKSVMEIPNIDKIVINMGIGEAVSNSKVLDEAVAELALITGQKPVVTRAKKSIAGFRLREGMPIGCKVTLRGERMYDFLDKLVSISLPRVRDFRGVSKKSFDGRGNYTLGVKEQLIFPEIDFDKVSKVRGMDIVVVTTANTDEEARELLTQLGMPFQK</sequence>
<dbReference type="Proteomes" id="UP000487649">
    <property type="component" value="Unassembled WGS sequence"/>
</dbReference>